<gene>
    <name evidence="2" type="ORF">RRG08_007078</name>
</gene>
<feature type="signal peptide" evidence="1">
    <location>
        <begin position="1"/>
        <end position="25"/>
    </location>
</feature>
<dbReference type="AlphaFoldDB" id="A0AAE0YP72"/>
<evidence type="ECO:0000256" key="1">
    <source>
        <dbReference type="SAM" id="SignalP"/>
    </source>
</evidence>
<sequence length="127" mass="14785">MSQKASACMGRVCSFLMWFCSTCLAIKLFSAVLKPVSVPICPREPSSRWIYLFIARWIAPITRRSQSLLTRPPNTIPAHHRVKLGIERWRGDYFHLALQTWNKDFLEALRWTLIQMAVGNHKNRTIE</sequence>
<keyword evidence="1" id="KW-0732">Signal</keyword>
<feature type="chain" id="PRO_5042079881" description="Secreted protein" evidence="1">
    <location>
        <begin position="26"/>
        <end position="127"/>
    </location>
</feature>
<dbReference type="Proteomes" id="UP001283361">
    <property type="component" value="Unassembled WGS sequence"/>
</dbReference>
<proteinExistence type="predicted"/>
<name>A0AAE0YP72_9GAST</name>
<organism evidence="2 3">
    <name type="scientific">Elysia crispata</name>
    <name type="common">lettuce slug</name>
    <dbReference type="NCBI Taxonomy" id="231223"/>
    <lineage>
        <taxon>Eukaryota</taxon>
        <taxon>Metazoa</taxon>
        <taxon>Spiralia</taxon>
        <taxon>Lophotrochozoa</taxon>
        <taxon>Mollusca</taxon>
        <taxon>Gastropoda</taxon>
        <taxon>Heterobranchia</taxon>
        <taxon>Euthyneura</taxon>
        <taxon>Panpulmonata</taxon>
        <taxon>Sacoglossa</taxon>
        <taxon>Placobranchoidea</taxon>
        <taxon>Plakobranchidae</taxon>
        <taxon>Elysia</taxon>
    </lineage>
</organism>
<reference evidence="2" key="1">
    <citation type="journal article" date="2023" name="G3 (Bethesda)">
        <title>A reference genome for the long-term kleptoplast-retaining sea slug Elysia crispata morphotype clarki.</title>
        <authorList>
            <person name="Eastman K.E."/>
            <person name="Pendleton A.L."/>
            <person name="Shaikh M.A."/>
            <person name="Suttiyut T."/>
            <person name="Ogas R."/>
            <person name="Tomko P."/>
            <person name="Gavelis G."/>
            <person name="Widhalm J.R."/>
            <person name="Wisecaver J.H."/>
        </authorList>
    </citation>
    <scope>NUCLEOTIDE SEQUENCE</scope>
    <source>
        <strain evidence="2">ECLA1</strain>
    </source>
</reference>
<comment type="caution">
    <text evidence="2">The sequence shown here is derived from an EMBL/GenBank/DDBJ whole genome shotgun (WGS) entry which is preliminary data.</text>
</comment>
<evidence type="ECO:0000313" key="2">
    <source>
        <dbReference type="EMBL" id="KAK3752840.1"/>
    </source>
</evidence>
<evidence type="ECO:0000313" key="3">
    <source>
        <dbReference type="Proteomes" id="UP001283361"/>
    </source>
</evidence>
<protein>
    <recommendedName>
        <fullName evidence="4">Secreted protein</fullName>
    </recommendedName>
</protein>
<accession>A0AAE0YP72</accession>
<keyword evidence="3" id="KW-1185">Reference proteome</keyword>
<dbReference type="EMBL" id="JAWDGP010005738">
    <property type="protein sequence ID" value="KAK3752840.1"/>
    <property type="molecule type" value="Genomic_DNA"/>
</dbReference>
<evidence type="ECO:0008006" key="4">
    <source>
        <dbReference type="Google" id="ProtNLM"/>
    </source>
</evidence>